<evidence type="ECO:0000313" key="2">
    <source>
        <dbReference type="Proteomes" id="UP000612585"/>
    </source>
</evidence>
<protein>
    <submittedName>
        <fullName evidence="1">Uncharacterized protein</fullName>
    </submittedName>
</protein>
<dbReference type="EMBL" id="BOPG01000081">
    <property type="protein sequence ID" value="GIJ62617.1"/>
    <property type="molecule type" value="Genomic_DNA"/>
</dbReference>
<gene>
    <name evidence="1" type="ORF">Vau01_101330</name>
</gene>
<proteinExistence type="predicted"/>
<name>A0A8J3ZGR4_9ACTN</name>
<dbReference type="Proteomes" id="UP000612585">
    <property type="component" value="Unassembled WGS sequence"/>
</dbReference>
<dbReference type="RefSeq" id="WP_204008374.1">
    <property type="nucleotide sequence ID" value="NZ_BOPG01000081.1"/>
</dbReference>
<comment type="caution">
    <text evidence="1">The sequence shown here is derived from an EMBL/GenBank/DDBJ whole genome shotgun (WGS) entry which is preliminary data.</text>
</comment>
<sequence>MPSYVRFRDVGAVILAGQSLDSLGSELKSSTSSKVTYLQGREGAAIGSKDSYGGPFWEGTYGHEGRNTTLYENANKIAGYTADLGKDVVKATKTLLWTDAVHGAAMYPA</sequence>
<keyword evidence="2" id="KW-1185">Reference proteome</keyword>
<organism evidence="1 2">
    <name type="scientific">Virgisporangium aurantiacum</name>
    <dbReference type="NCBI Taxonomy" id="175570"/>
    <lineage>
        <taxon>Bacteria</taxon>
        <taxon>Bacillati</taxon>
        <taxon>Actinomycetota</taxon>
        <taxon>Actinomycetes</taxon>
        <taxon>Micromonosporales</taxon>
        <taxon>Micromonosporaceae</taxon>
        <taxon>Virgisporangium</taxon>
    </lineage>
</organism>
<evidence type="ECO:0000313" key="1">
    <source>
        <dbReference type="EMBL" id="GIJ62617.1"/>
    </source>
</evidence>
<dbReference type="AlphaFoldDB" id="A0A8J3ZGR4"/>
<accession>A0A8J3ZGR4</accession>
<reference evidence="1" key="1">
    <citation type="submission" date="2021-01" db="EMBL/GenBank/DDBJ databases">
        <title>Whole genome shotgun sequence of Virgisporangium aurantiacum NBRC 16421.</title>
        <authorList>
            <person name="Komaki H."/>
            <person name="Tamura T."/>
        </authorList>
    </citation>
    <scope>NUCLEOTIDE SEQUENCE</scope>
    <source>
        <strain evidence="1">NBRC 16421</strain>
    </source>
</reference>